<accession>A0A1T2X1D4</accession>
<protein>
    <submittedName>
        <fullName evidence="6">DNA mismatch repair protein MutT</fullName>
    </submittedName>
</protein>
<reference evidence="6 7" key="1">
    <citation type="submission" date="2017-01" db="EMBL/GenBank/DDBJ databases">
        <title>Genome analysis of Paenibacillus selenitrireducens ES3-24.</title>
        <authorList>
            <person name="Xu D."/>
            <person name="Yao R."/>
            <person name="Zheng S."/>
        </authorList>
    </citation>
    <scope>NUCLEOTIDE SEQUENCE [LARGE SCALE GENOMIC DNA]</scope>
    <source>
        <strain evidence="6 7">ES3-24</strain>
    </source>
</reference>
<dbReference type="Proteomes" id="UP000190188">
    <property type="component" value="Unassembled WGS sequence"/>
</dbReference>
<proteinExistence type="inferred from homology"/>
<dbReference type="InterPro" id="IPR000086">
    <property type="entry name" value="NUDIX_hydrolase_dom"/>
</dbReference>
<dbReference type="PROSITE" id="PS51462">
    <property type="entry name" value="NUDIX"/>
    <property type="match status" value="1"/>
</dbReference>
<dbReference type="Pfam" id="PF00293">
    <property type="entry name" value="NUDIX"/>
    <property type="match status" value="1"/>
</dbReference>
<dbReference type="PANTHER" id="PTHR43146">
    <property type="entry name" value="CANCER-RELATED NUCLEOSIDE-TRIPHOSPHATASE"/>
    <property type="match status" value="1"/>
</dbReference>
<dbReference type="GO" id="GO:0005524">
    <property type="term" value="F:ATP binding"/>
    <property type="evidence" value="ECO:0007669"/>
    <property type="project" value="UniProtKB-KW"/>
</dbReference>
<dbReference type="Gene3D" id="3.90.79.10">
    <property type="entry name" value="Nucleoside Triphosphate Pyrophosphohydrolase"/>
    <property type="match status" value="1"/>
</dbReference>
<evidence type="ECO:0000256" key="1">
    <source>
        <dbReference type="ARBA" id="ARBA00022741"/>
    </source>
</evidence>
<dbReference type="EMBL" id="MSZX01000014">
    <property type="protein sequence ID" value="OPA73674.1"/>
    <property type="molecule type" value="Genomic_DNA"/>
</dbReference>
<dbReference type="SUPFAM" id="SSF55811">
    <property type="entry name" value="Nudix"/>
    <property type="match status" value="1"/>
</dbReference>
<dbReference type="InterPro" id="IPR004948">
    <property type="entry name" value="Nuc-triphosphatase_THEP1"/>
</dbReference>
<dbReference type="Gene3D" id="3.40.50.300">
    <property type="entry name" value="P-loop containing nucleotide triphosphate hydrolases"/>
    <property type="match status" value="1"/>
</dbReference>
<dbReference type="InterPro" id="IPR020476">
    <property type="entry name" value="Nudix_hydrolase"/>
</dbReference>
<dbReference type="AlphaFoldDB" id="A0A1T2X1D4"/>
<evidence type="ECO:0000256" key="3">
    <source>
        <dbReference type="ARBA" id="ARBA00022840"/>
    </source>
</evidence>
<evidence type="ECO:0000313" key="6">
    <source>
        <dbReference type="EMBL" id="OPA73674.1"/>
    </source>
</evidence>
<comment type="similarity">
    <text evidence="4">Belongs to the Nudix hydrolase family.</text>
</comment>
<keyword evidence="7" id="KW-1185">Reference proteome</keyword>
<keyword evidence="3" id="KW-0067">ATP-binding</keyword>
<dbReference type="PROSITE" id="PS00893">
    <property type="entry name" value="NUDIX_BOX"/>
    <property type="match status" value="1"/>
</dbReference>
<evidence type="ECO:0000256" key="4">
    <source>
        <dbReference type="RuleBase" id="RU003476"/>
    </source>
</evidence>
<dbReference type="InterPro" id="IPR003593">
    <property type="entry name" value="AAA+_ATPase"/>
</dbReference>
<dbReference type="InterPro" id="IPR027417">
    <property type="entry name" value="P-loop_NTPase"/>
</dbReference>
<dbReference type="PANTHER" id="PTHR43146:SF1">
    <property type="entry name" value="CANCER-RELATED NUCLEOSIDE-TRIPHOSPHATASE"/>
    <property type="match status" value="1"/>
</dbReference>
<keyword evidence="2 4" id="KW-0378">Hydrolase</keyword>
<evidence type="ECO:0000259" key="5">
    <source>
        <dbReference type="PROSITE" id="PS51462"/>
    </source>
</evidence>
<dbReference type="InterPro" id="IPR020084">
    <property type="entry name" value="NUDIX_hydrolase_CS"/>
</dbReference>
<name>A0A1T2X1D4_9BACL</name>
<sequence>MYEQSKHLIAVSALVKNDNGHILMVRTHLRSDTWEMPGGFVDAGEPLDIAVCREFLEETGIVIRPLGISGVYYNERIHVLSVVFKAEYISGEITIQPEEILEAKYLNLDETNMEEYIKRPHIKSRTLDAINAVNSIPYETWNLNPPNYKLLTRLDGDHKNSKNVFLLTGKPRMGKTTMIKKLINDIGTDICGGFYTEEITNSDDRIGFRCVSVNGESVEIANVESPSKTRIGRYGIDIEKFENYAIKILQDALCSKKIIVIDEIGFMQMLSTSFQKMVHEIVSDNLIVLGTVPLDSHPEIDKIKYSKEVQMISLNEFNRDVISEFLVKDILKVLDSSPL</sequence>
<organism evidence="6 7">
    <name type="scientific">Paenibacillus selenitireducens</name>
    <dbReference type="NCBI Taxonomy" id="1324314"/>
    <lineage>
        <taxon>Bacteria</taxon>
        <taxon>Bacillati</taxon>
        <taxon>Bacillota</taxon>
        <taxon>Bacilli</taxon>
        <taxon>Bacillales</taxon>
        <taxon>Paenibacillaceae</taxon>
        <taxon>Paenibacillus</taxon>
    </lineage>
</organism>
<dbReference type="SUPFAM" id="SSF52540">
    <property type="entry name" value="P-loop containing nucleoside triphosphate hydrolases"/>
    <property type="match status" value="1"/>
</dbReference>
<dbReference type="RefSeq" id="WP_078502238.1">
    <property type="nucleotide sequence ID" value="NZ_MSZX01000014.1"/>
</dbReference>
<dbReference type="STRING" id="1324314.BVG16_26605"/>
<dbReference type="SMART" id="SM00382">
    <property type="entry name" value="AAA"/>
    <property type="match status" value="1"/>
</dbReference>
<gene>
    <name evidence="6" type="ORF">BVG16_26605</name>
</gene>
<dbReference type="InterPro" id="IPR015797">
    <property type="entry name" value="NUDIX_hydrolase-like_dom_sf"/>
</dbReference>
<dbReference type="CDD" id="cd02883">
    <property type="entry name" value="NUDIX_Hydrolase"/>
    <property type="match status" value="1"/>
</dbReference>
<feature type="domain" description="Nudix hydrolase" evidence="5">
    <location>
        <begin position="6"/>
        <end position="131"/>
    </location>
</feature>
<dbReference type="PRINTS" id="PR00502">
    <property type="entry name" value="NUDIXFAMILY"/>
</dbReference>
<keyword evidence="1" id="KW-0547">Nucleotide-binding</keyword>
<comment type="caution">
    <text evidence="6">The sequence shown here is derived from an EMBL/GenBank/DDBJ whole genome shotgun (WGS) entry which is preliminary data.</text>
</comment>
<evidence type="ECO:0000256" key="2">
    <source>
        <dbReference type="ARBA" id="ARBA00022801"/>
    </source>
</evidence>
<evidence type="ECO:0000313" key="7">
    <source>
        <dbReference type="Proteomes" id="UP000190188"/>
    </source>
</evidence>
<dbReference type="OrthoDB" id="9786803at2"/>
<dbReference type="GO" id="GO:0017111">
    <property type="term" value="F:ribonucleoside triphosphate phosphatase activity"/>
    <property type="evidence" value="ECO:0007669"/>
    <property type="project" value="InterPro"/>
</dbReference>
<dbReference type="Pfam" id="PF03266">
    <property type="entry name" value="NTPase_1"/>
    <property type="match status" value="1"/>
</dbReference>